<reference evidence="3" key="1">
    <citation type="journal article" date="2020" name="Stud. Mycol.">
        <title>101 Dothideomycetes genomes: a test case for predicting lifestyles and emergence of pathogens.</title>
        <authorList>
            <person name="Haridas S."/>
            <person name="Albert R."/>
            <person name="Binder M."/>
            <person name="Bloem J."/>
            <person name="Labutti K."/>
            <person name="Salamov A."/>
            <person name="Andreopoulos B."/>
            <person name="Baker S."/>
            <person name="Barry K."/>
            <person name="Bills G."/>
            <person name="Bluhm B."/>
            <person name="Cannon C."/>
            <person name="Castanera R."/>
            <person name="Culley D."/>
            <person name="Daum C."/>
            <person name="Ezra D."/>
            <person name="Gonzalez J."/>
            <person name="Henrissat B."/>
            <person name="Kuo A."/>
            <person name="Liang C."/>
            <person name="Lipzen A."/>
            <person name="Lutzoni F."/>
            <person name="Magnuson J."/>
            <person name="Mondo S."/>
            <person name="Nolan M."/>
            <person name="Ohm R."/>
            <person name="Pangilinan J."/>
            <person name="Park H.-J."/>
            <person name="Ramirez L."/>
            <person name="Alfaro M."/>
            <person name="Sun H."/>
            <person name="Tritt A."/>
            <person name="Yoshinaga Y."/>
            <person name="Zwiers L.-H."/>
            <person name="Turgeon B."/>
            <person name="Goodwin S."/>
            <person name="Spatafora J."/>
            <person name="Crous P."/>
            <person name="Grigoriev I."/>
        </authorList>
    </citation>
    <scope>NUCLEOTIDE SEQUENCE</scope>
    <source>
        <strain evidence="3">CBS 115976</strain>
    </source>
</reference>
<dbReference type="OrthoDB" id="185373at2759"/>
<evidence type="ECO:0008006" key="5">
    <source>
        <dbReference type="Google" id="ProtNLM"/>
    </source>
</evidence>
<evidence type="ECO:0000313" key="3">
    <source>
        <dbReference type="EMBL" id="KAF2673172.1"/>
    </source>
</evidence>
<evidence type="ECO:0000313" key="4">
    <source>
        <dbReference type="Proteomes" id="UP000799302"/>
    </source>
</evidence>
<dbReference type="PANTHER" id="PTHR47942">
    <property type="entry name" value="TETRATRICOPEPTIDE REPEAT (TPR)-LIKE SUPERFAMILY PROTEIN-RELATED"/>
    <property type="match status" value="1"/>
</dbReference>
<keyword evidence="1" id="KW-0677">Repeat</keyword>
<feature type="region of interest" description="Disordered" evidence="2">
    <location>
        <begin position="587"/>
        <end position="636"/>
    </location>
</feature>
<organism evidence="3 4">
    <name type="scientific">Microthyrium microscopicum</name>
    <dbReference type="NCBI Taxonomy" id="703497"/>
    <lineage>
        <taxon>Eukaryota</taxon>
        <taxon>Fungi</taxon>
        <taxon>Dikarya</taxon>
        <taxon>Ascomycota</taxon>
        <taxon>Pezizomycotina</taxon>
        <taxon>Dothideomycetes</taxon>
        <taxon>Dothideomycetes incertae sedis</taxon>
        <taxon>Microthyriales</taxon>
        <taxon>Microthyriaceae</taxon>
        <taxon>Microthyrium</taxon>
    </lineage>
</organism>
<dbReference type="AlphaFoldDB" id="A0A6A6ULQ8"/>
<dbReference type="InterPro" id="IPR002885">
    <property type="entry name" value="PPR_rpt"/>
</dbReference>
<keyword evidence="4" id="KW-1185">Reference proteome</keyword>
<evidence type="ECO:0000256" key="2">
    <source>
        <dbReference type="SAM" id="MobiDB-lite"/>
    </source>
</evidence>
<sequence length="636" mass="73176">MLQQIPRLWLRRLAVPRESYRSLYTEFRTARVNTAPDHLEPQSSRRTNDSRGVTKDEKDDNAPDKDGITPAHWRHAKKEIVWLQADEKSFAERIEQLLAEGKESFAYALVQLQSKDKDAAVIGWNLLIKHRMEYAIPNHAQARRYFNDMKKRGQSPDAYTYGIMLSGFDNHPRPTTVVETAWQVFNTMLKDGSRVKPTILHFNKMIHLAGRAGNMELFWRLIQLIPEEGEQAADAKTYNFIFSSLRAYLDKTKEDTSNTKSRQDEHEIFDAGRAIWGAVINAWTRGSVQIDSPLVFAYCRFLQTSTESFYWDQVYSVVEQTTGIKRCGGVSTTVPGLQQRLKSGELTPSSERQLQKEIYSVYDPPANEGSYATLVKPSRFLLSMLMETATRLQQTSSANYYWDILVDHHDVKPDVVNVKNYLQALRAARASRDLVKVITKLDRSQIDHGTYRIGMSGCTKNSWRTGSCRDAIVLYKHRQDIFDQPDAKVVESFAAAIKVADDEEKIEALRVLGNDPIRMLEVENYGWRAPGQLPEGVFAQIEEATKELAKTLIGLYDNLINRKKVTSNTFAEVKNFLAEFVRSGNNERRHRTRTGSEDRYEPDERYDRSEQKPQINWVAKNKPRFGQNRRDRFGQL</sequence>
<feature type="region of interest" description="Disordered" evidence="2">
    <location>
        <begin position="34"/>
        <end position="70"/>
    </location>
</feature>
<name>A0A6A6ULQ8_9PEZI</name>
<feature type="compositionally biased region" description="Basic and acidic residues" evidence="2">
    <location>
        <begin position="594"/>
        <end position="611"/>
    </location>
</feature>
<dbReference type="InterPro" id="IPR051222">
    <property type="entry name" value="PPR/CCM1_RNA-binding"/>
</dbReference>
<dbReference type="Proteomes" id="UP000799302">
    <property type="component" value="Unassembled WGS sequence"/>
</dbReference>
<dbReference type="Pfam" id="PF13041">
    <property type="entry name" value="PPR_2"/>
    <property type="match status" value="1"/>
</dbReference>
<dbReference type="EMBL" id="MU004231">
    <property type="protein sequence ID" value="KAF2673172.1"/>
    <property type="molecule type" value="Genomic_DNA"/>
</dbReference>
<evidence type="ECO:0000256" key="1">
    <source>
        <dbReference type="ARBA" id="ARBA00022737"/>
    </source>
</evidence>
<proteinExistence type="predicted"/>
<dbReference type="InterPro" id="IPR011990">
    <property type="entry name" value="TPR-like_helical_dom_sf"/>
</dbReference>
<dbReference type="PANTHER" id="PTHR47942:SF16">
    <property type="entry name" value="PENTATRICOPEPTIDE REPEAT DOMAIN CONTAINING PROTEIN-RELATED"/>
    <property type="match status" value="1"/>
</dbReference>
<protein>
    <recommendedName>
        <fullName evidence="5">Pentatricopeptide repeat protein</fullName>
    </recommendedName>
</protein>
<feature type="compositionally biased region" description="Basic and acidic residues" evidence="2">
    <location>
        <begin position="46"/>
        <end position="67"/>
    </location>
</feature>
<gene>
    <name evidence="3" type="ORF">BT63DRAFT_148567</name>
</gene>
<dbReference type="Gene3D" id="1.25.40.10">
    <property type="entry name" value="Tetratricopeptide repeat domain"/>
    <property type="match status" value="1"/>
</dbReference>
<accession>A0A6A6ULQ8</accession>